<evidence type="ECO:0000313" key="1">
    <source>
        <dbReference type="EMBL" id="KAJ4981079.1"/>
    </source>
</evidence>
<dbReference type="AlphaFoldDB" id="A0A9Q0L2C3"/>
<reference evidence="1" key="1">
    <citation type="journal article" date="2023" name="Plant J.">
        <title>The genome of the king protea, Protea cynaroides.</title>
        <authorList>
            <person name="Chang J."/>
            <person name="Duong T.A."/>
            <person name="Schoeman C."/>
            <person name="Ma X."/>
            <person name="Roodt D."/>
            <person name="Barker N."/>
            <person name="Li Z."/>
            <person name="Van de Peer Y."/>
            <person name="Mizrachi E."/>
        </authorList>
    </citation>
    <scope>NUCLEOTIDE SEQUENCE</scope>
    <source>
        <tissue evidence="1">Young leaves</tissue>
    </source>
</reference>
<evidence type="ECO:0008006" key="3">
    <source>
        <dbReference type="Google" id="ProtNLM"/>
    </source>
</evidence>
<dbReference type="OrthoDB" id="2018625at2759"/>
<dbReference type="EMBL" id="JAMYWD010000001">
    <property type="protein sequence ID" value="KAJ4981079.1"/>
    <property type="molecule type" value="Genomic_DNA"/>
</dbReference>
<evidence type="ECO:0000313" key="2">
    <source>
        <dbReference type="Proteomes" id="UP001141806"/>
    </source>
</evidence>
<comment type="caution">
    <text evidence="1">The sequence shown here is derived from an EMBL/GenBank/DDBJ whole genome shotgun (WGS) entry which is preliminary data.</text>
</comment>
<proteinExistence type="predicted"/>
<name>A0A9Q0L2C3_9MAGN</name>
<accession>A0A9Q0L2C3</accession>
<dbReference type="PANTHER" id="PTHR36809:SF1">
    <property type="entry name" value="TRANSMEMBRANE PROTEIN"/>
    <property type="match status" value="1"/>
</dbReference>
<protein>
    <recommendedName>
        <fullName evidence="3">Viral late gene transcription factor 3 zinc ribbon domain-containing protein</fullName>
    </recommendedName>
</protein>
<sequence length="139" mass="15270">METLVSSPFLVFGSSKNHSASQISAIRSLTTPNTVHRNRIKILIATRKFQSRVRATGDFSAAVADPAQVELSWQIVVGTIAGFTPFVVAGIEFGKRIVAQRRCQVCGGSGLVLRDKYYSRCPGCGGFLPWQSWRRFFSG</sequence>
<keyword evidence="2" id="KW-1185">Reference proteome</keyword>
<dbReference type="PANTHER" id="PTHR36809">
    <property type="entry name" value="TRANSMEMBRANE PROTEIN"/>
    <property type="match status" value="1"/>
</dbReference>
<gene>
    <name evidence="1" type="ORF">NE237_031916</name>
</gene>
<dbReference type="Proteomes" id="UP001141806">
    <property type="component" value="Unassembled WGS sequence"/>
</dbReference>
<organism evidence="1 2">
    <name type="scientific">Protea cynaroides</name>
    <dbReference type="NCBI Taxonomy" id="273540"/>
    <lineage>
        <taxon>Eukaryota</taxon>
        <taxon>Viridiplantae</taxon>
        <taxon>Streptophyta</taxon>
        <taxon>Embryophyta</taxon>
        <taxon>Tracheophyta</taxon>
        <taxon>Spermatophyta</taxon>
        <taxon>Magnoliopsida</taxon>
        <taxon>Proteales</taxon>
        <taxon>Proteaceae</taxon>
        <taxon>Protea</taxon>
    </lineage>
</organism>